<organism evidence="1 2">
    <name type="scientific">Catharanthus roseus</name>
    <name type="common">Madagascar periwinkle</name>
    <name type="synonym">Vinca rosea</name>
    <dbReference type="NCBI Taxonomy" id="4058"/>
    <lineage>
        <taxon>Eukaryota</taxon>
        <taxon>Viridiplantae</taxon>
        <taxon>Streptophyta</taxon>
        <taxon>Embryophyta</taxon>
        <taxon>Tracheophyta</taxon>
        <taxon>Spermatophyta</taxon>
        <taxon>Magnoliopsida</taxon>
        <taxon>eudicotyledons</taxon>
        <taxon>Gunneridae</taxon>
        <taxon>Pentapetalae</taxon>
        <taxon>asterids</taxon>
        <taxon>lamiids</taxon>
        <taxon>Gentianales</taxon>
        <taxon>Apocynaceae</taxon>
        <taxon>Rauvolfioideae</taxon>
        <taxon>Vinceae</taxon>
        <taxon>Catharanthinae</taxon>
        <taxon>Catharanthus</taxon>
    </lineage>
</organism>
<accession>A0ACB9ZZT8</accession>
<dbReference type="Proteomes" id="UP001060085">
    <property type="component" value="Linkage Group LG07"/>
</dbReference>
<sequence>MHYLVHWRLISVIFQPVQKTSPCVLSIYSFIPSESLSIKTNFVFPHFLYPNDVKLVCLIRRLGSVRLGQREAGPGRAYSACPGDSGPLYISFFRLLGICTFDHPFESPSSLSAVTVYCDWFFDATFFIAIARSGKERERSERFAVSSVPRRIDSQRARRFIFYNSLGLFFGFCYIQQVVSEPENHNNFSLLSTVLPTDRIYQYSRSTRTVEFTDLAREPLSPN</sequence>
<comment type="caution">
    <text evidence="1">The sequence shown here is derived from an EMBL/GenBank/DDBJ whole genome shotgun (WGS) entry which is preliminary data.</text>
</comment>
<protein>
    <submittedName>
        <fullName evidence="1">Uncharacterized protein</fullName>
    </submittedName>
</protein>
<keyword evidence="2" id="KW-1185">Reference proteome</keyword>
<reference evidence="2" key="1">
    <citation type="journal article" date="2023" name="Nat. Plants">
        <title>Single-cell RNA sequencing provides a high-resolution roadmap for understanding the multicellular compartmentation of specialized metabolism.</title>
        <authorList>
            <person name="Sun S."/>
            <person name="Shen X."/>
            <person name="Li Y."/>
            <person name="Li Y."/>
            <person name="Wang S."/>
            <person name="Li R."/>
            <person name="Zhang H."/>
            <person name="Shen G."/>
            <person name="Guo B."/>
            <person name="Wei J."/>
            <person name="Xu J."/>
            <person name="St-Pierre B."/>
            <person name="Chen S."/>
            <person name="Sun C."/>
        </authorList>
    </citation>
    <scope>NUCLEOTIDE SEQUENCE [LARGE SCALE GENOMIC DNA]</scope>
</reference>
<gene>
    <name evidence="1" type="ORF">M9H77_31226</name>
</gene>
<dbReference type="EMBL" id="CM044707">
    <property type="protein sequence ID" value="KAI5654039.1"/>
    <property type="molecule type" value="Genomic_DNA"/>
</dbReference>
<name>A0ACB9ZZT8_CATRO</name>
<evidence type="ECO:0000313" key="1">
    <source>
        <dbReference type="EMBL" id="KAI5654039.1"/>
    </source>
</evidence>
<evidence type="ECO:0000313" key="2">
    <source>
        <dbReference type="Proteomes" id="UP001060085"/>
    </source>
</evidence>
<proteinExistence type="predicted"/>